<dbReference type="RefSeq" id="WP_319061496.1">
    <property type="nucleotide sequence ID" value="NZ_JARAUS010000017.1"/>
</dbReference>
<dbReference type="EMBL" id="JARAYU010000001">
    <property type="protein sequence ID" value="MDX3698632.1"/>
    <property type="molecule type" value="Genomic_DNA"/>
</dbReference>
<name>A0ABU4N7T0_9ACTN</name>
<feature type="compositionally biased region" description="Low complexity" evidence="1">
    <location>
        <begin position="36"/>
        <end position="51"/>
    </location>
</feature>
<accession>A0ABU4N7T0</accession>
<evidence type="ECO:0000313" key="3">
    <source>
        <dbReference type="Proteomes" id="UP001271274"/>
    </source>
</evidence>
<evidence type="ECO:0000256" key="1">
    <source>
        <dbReference type="SAM" id="MobiDB-lite"/>
    </source>
</evidence>
<protein>
    <recommendedName>
        <fullName evidence="4">Secreted protein</fullName>
    </recommendedName>
</protein>
<reference evidence="2 3" key="1">
    <citation type="journal article" date="2023" name="Microb. Genom.">
        <title>Mesoterricola silvestris gen. nov., sp. nov., Mesoterricola sediminis sp. nov., Geothrix oryzae sp. nov., Geothrix edaphica sp. nov., Geothrix rubra sp. nov., and Geothrix limicola sp. nov., six novel members of Acidobacteriota isolated from soils.</title>
        <authorList>
            <person name="Weisberg A.J."/>
            <person name="Pearce E."/>
            <person name="Kramer C.G."/>
            <person name="Chang J.H."/>
            <person name="Clarke C.R."/>
        </authorList>
    </citation>
    <scope>NUCLEOTIDE SEQUENCE [LARGE SCALE GENOMIC DNA]</scope>
    <source>
        <strain evidence="2 3">ID09-01A</strain>
    </source>
</reference>
<organism evidence="2 3">
    <name type="scientific">Streptomyces europaeiscabiei</name>
    <dbReference type="NCBI Taxonomy" id="146819"/>
    <lineage>
        <taxon>Bacteria</taxon>
        <taxon>Bacillati</taxon>
        <taxon>Actinomycetota</taxon>
        <taxon>Actinomycetes</taxon>
        <taxon>Kitasatosporales</taxon>
        <taxon>Streptomycetaceae</taxon>
        <taxon>Streptomyces</taxon>
    </lineage>
</organism>
<gene>
    <name evidence="2" type="ORF">PV662_02460</name>
</gene>
<keyword evidence="3" id="KW-1185">Reference proteome</keyword>
<feature type="region of interest" description="Disordered" evidence="1">
    <location>
        <begin position="31"/>
        <end position="51"/>
    </location>
</feature>
<evidence type="ECO:0000313" key="2">
    <source>
        <dbReference type="EMBL" id="MDX3698632.1"/>
    </source>
</evidence>
<comment type="caution">
    <text evidence="2">The sequence shown here is derived from an EMBL/GenBank/DDBJ whole genome shotgun (WGS) entry which is preliminary data.</text>
</comment>
<proteinExistence type="predicted"/>
<dbReference type="Proteomes" id="UP001271274">
    <property type="component" value="Unassembled WGS sequence"/>
</dbReference>
<evidence type="ECO:0008006" key="4">
    <source>
        <dbReference type="Google" id="ProtNLM"/>
    </source>
</evidence>
<sequence length="70" mass="7380">MYALILSTSTPFVLLAAVMALSWWEDRILPTPPAEPAEAPTGAPLAPAAPAQLPELVRVDTALTRDVAGR</sequence>